<evidence type="ECO:0000313" key="2">
    <source>
        <dbReference type="EMBL" id="KAK8879781.1"/>
    </source>
</evidence>
<dbReference type="PANTHER" id="PTHR35910">
    <property type="entry name" value="2EXR DOMAIN-CONTAINING PROTEIN"/>
    <property type="match status" value="1"/>
</dbReference>
<gene>
    <name evidence="2" type="ORF">PGQ11_001075</name>
</gene>
<proteinExistence type="predicted"/>
<dbReference type="PANTHER" id="PTHR35910:SF6">
    <property type="entry name" value="2EXR DOMAIN-CONTAINING PROTEIN"/>
    <property type="match status" value="1"/>
</dbReference>
<keyword evidence="3" id="KW-1185">Reference proteome</keyword>
<protein>
    <recommendedName>
        <fullName evidence="1">2EXR domain-containing protein</fullName>
    </recommendedName>
</protein>
<evidence type="ECO:0000259" key="1">
    <source>
        <dbReference type="Pfam" id="PF20150"/>
    </source>
</evidence>
<reference evidence="2 3" key="1">
    <citation type="journal article" date="2024" name="IMA Fungus">
        <title>Apiospora arundinis, a panoply of carbohydrate-active enzymes and secondary metabolites.</title>
        <authorList>
            <person name="Sorensen T."/>
            <person name="Petersen C."/>
            <person name="Muurmann A.T."/>
            <person name="Christiansen J.V."/>
            <person name="Brundto M.L."/>
            <person name="Overgaard C.K."/>
            <person name="Boysen A.T."/>
            <person name="Wollenberg R.D."/>
            <person name="Larsen T.O."/>
            <person name="Sorensen J.L."/>
            <person name="Nielsen K.L."/>
            <person name="Sondergaard T.E."/>
        </authorList>
    </citation>
    <scope>NUCLEOTIDE SEQUENCE [LARGE SCALE GENOMIC DNA]</scope>
    <source>
        <strain evidence="2 3">AAU 773</strain>
    </source>
</reference>
<organism evidence="2 3">
    <name type="scientific">Apiospora arundinis</name>
    <dbReference type="NCBI Taxonomy" id="335852"/>
    <lineage>
        <taxon>Eukaryota</taxon>
        <taxon>Fungi</taxon>
        <taxon>Dikarya</taxon>
        <taxon>Ascomycota</taxon>
        <taxon>Pezizomycotina</taxon>
        <taxon>Sordariomycetes</taxon>
        <taxon>Xylariomycetidae</taxon>
        <taxon>Amphisphaeriales</taxon>
        <taxon>Apiosporaceae</taxon>
        <taxon>Apiospora</taxon>
    </lineage>
</organism>
<accession>A0ABR2JLY0</accession>
<sequence length="377" mass="43356">MQDSSDMKGPEGPVGSNDELLPVAEQETFHLFSKLPPEIRHTIFFFALEHNHVNLQSSTIARLNKVFSPPPPAIASVCRESRLVALRAGSPHAINDERRAFNSCWFQPSLDLLILPPYAPLKITNNYFGFTNRVCATSVLEAAERVAVRLYCISPTLSSNKAQFLQRALELPKIKHLYISLGTTAHGEIPQKTTLDFGNSSHKIVPFDNNEDEVNRLVATLSAQDVHSDSFAATELNEARHTYLDHTIGKFHQRKWFQTEVLSFCERVWAERQFQNYWVPEVDNEDDAAKIVRVRPQITDGKLTNRNHPFIKKALETMPKIEAVYVLEAPTHEKDKEKTHFRTVYEPEYIFNHEFKLWQKVNKRQMWGRARGQLRPK</sequence>
<dbReference type="InterPro" id="IPR045518">
    <property type="entry name" value="2EXR"/>
</dbReference>
<name>A0ABR2JLY0_9PEZI</name>
<evidence type="ECO:0000313" key="3">
    <source>
        <dbReference type="Proteomes" id="UP001390339"/>
    </source>
</evidence>
<dbReference type="Pfam" id="PF20150">
    <property type="entry name" value="2EXR"/>
    <property type="match status" value="1"/>
</dbReference>
<comment type="caution">
    <text evidence="2">The sequence shown here is derived from an EMBL/GenBank/DDBJ whole genome shotgun (WGS) entry which is preliminary data.</text>
</comment>
<dbReference type="EMBL" id="JAPCWZ010000001">
    <property type="protein sequence ID" value="KAK8879781.1"/>
    <property type="molecule type" value="Genomic_DNA"/>
</dbReference>
<feature type="domain" description="2EXR" evidence="1">
    <location>
        <begin position="29"/>
        <end position="113"/>
    </location>
</feature>
<dbReference type="Proteomes" id="UP001390339">
    <property type="component" value="Unassembled WGS sequence"/>
</dbReference>